<protein>
    <submittedName>
        <fullName evidence="2">Uncharacterized protein</fullName>
    </submittedName>
</protein>
<feature type="compositionally biased region" description="Low complexity" evidence="1">
    <location>
        <begin position="271"/>
        <end position="280"/>
    </location>
</feature>
<accession>A0AAV7JVB8</accession>
<dbReference type="EMBL" id="JAKMXF010000297">
    <property type="protein sequence ID" value="KAI6652762.1"/>
    <property type="molecule type" value="Genomic_DNA"/>
</dbReference>
<dbReference type="Proteomes" id="UP001165289">
    <property type="component" value="Unassembled WGS sequence"/>
</dbReference>
<proteinExistence type="predicted"/>
<comment type="caution">
    <text evidence="2">The sequence shown here is derived from an EMBL/GenBank/DDBJ whole genome shotgun (WGS) entry which is preliminary data.</text>
</comment>
<feature type="compositionally biased region" description="Low complexity" evidence="1">
    <location>
        <begin position="202"/>
        <end position="214"/>
    </location>
</feature>
<gene>
    <name evidence="2" type="ORF">LOD99_4148</name>
</gene>
<evidence type="ECO:0000313" key="2">
    <source>
        <dbReference type="EMBL" id="KAI6652762.1"/>
    </source>
</evidence>
<feature type="compositionally biased region" description="Basic and acidic residues" evidence="1">
    <location>
        <begin position="257"/>
        <end position="270"/>
    </location>
</feature>
<feature type="region of interest" description="Disordered" evidence="1">
    <location>
        <begin position="56"/>
        <end position="280"/>
    </location>
</feature>
<feature type="region of interest" description="Disordered" evidence="1">
    <location>
        <begin position="1"/>
        <end position="34"/>
    </location>
</feature>
<reference evidence="2 3" key="1">
    <citation type="journal article" date="2023" name="BMC Biol.">
        <title>The compact genome of the sponge Oopsacas minuta (Hexactinellida) is lacking key metazoan core genes.</title>
        <authorList>
            <person name="Santini S."/>
            <person name="Schenkelaars Q."/>
            <person name="Jourda C."/>
            <person name="Duchesne M."/>
            <person name="Belahbib H."/>
            <person name="Rocher C."/>
            <person name="Selva M."/>
            <person name="Riesgo A."/>
            <person name="Vervoort M."/>
            <person name="Leys S.P."/>
            <person name="Kodjabachian L."/>
            <person name="Le Bivic A."/>
            <person name="Borchiellini C."/>
            <person name="Claverie J.M."/>
            <person name="Renard E."/>
        </authorList>
    </citation>
    <scope>NUCLEOTIDE SEQUENCE [LARGE SCALE GENOMIC DNA]</scope>
    <source>
        <strain evidence="2">SPO-2</strain>
    </source>
</reference>
<feature type="compositionally biased region" description="Low complexity" evidence="1">
    <location>
        <begin position="84"/>
        <end position="94"/>
    </location>
</feature>
<feature type="compositionally biased region" description="Polar residues" evidence="1">
    <location>
        <begin position="107"/>
        <end position="116"/>
    </location>
</feature>
<name>A0AAV7JVB8_9METZ</name>
<feature type="compositionally biased region" description="Polar residues" evidence="1">
    <location>
        <begin position="239"/>
        <end position="254"/>
    </location>
</feature>
<sequence length="341" mass="38069">MDISLDDVISRKQRNSRNSFNSVRGRGRGRGRGSIRIGQKEYKTLTIKKSKLGGVDLSSRGKLRSDSMKPLVISSSTPGKRYFSNDNSSFLSNSTKPNSRGFKRRSLPTQSSQTGIGNRLGSWKDEESNSTQRKRELGLNRRNRGSVVRLNNTIPRVGSSGRGFKGLASNSNRGKGYTRDFLRSPSKKTELFNERTEISELSYSRGRGFRSTRGGRVGGRGRDSRSSFNKSFESEQDETNIQVTFPNPKASSSRSTRHSDYGRSNKEPSSSKRVSTSAVSDPGEHIFISVQNEKARTYVPEGVEIDPSFISHKTSTSLNERFSQSISFEGKDRIIQKHSMN</sequence>
<evidence type="ECO:0000256" key="1">
    <source>
        <dbReference type="SAM" id="MobiDB-lite"/>
    </source>
</evidence>
<evidence type="ECO:0000313" key="3">
    <source>
        <dbReference type="Proteomes" id="UP001165289"/>
    </source>
</evidence>
<organism evidence="2 3">
    <name type="scientific">Oopsacas minuta</name>
    <dbReference type="NCBI Taxonomy" id="111878"/>
    <lineage>
        <taxon>Eukaryota</taxon>
        <taxon>Metazoa</taxon>
        <taxon>Porifera</taxon>
        <taxon>Hexactinellida</taxon>
        <taxon>Hexasterophora</taxon>
        <taxon>Lyssacinosida</taxon>
        <taxon>Leucopsacidae</taxon>
        <taxon>Oopsacas</taxon>
    </lineage>
</organism>
<keyword evidence="3" id="KW-1185">Reference proteome</keyword>
<feature type="compositionally biased region" description="Basic and acidic residues" evidence="1">
    <location>
        <begin position="177"/>
        <end position="198"/>
    </location>
</feature>
<dbReference type="AlphaFoldDB" id="A0AAV7JVB8"/>
<feature type="compositionally biased region" description="Basic and acidic residues" evidence="1">
    <location>
        <begin position="122"/>
        <end position="139"/>
    </location>
</feature>